<dbReference type="InterPro" id="IPR026336">
    <property type="entry name" value="PdeM-like"/>
</dbReference>
<gene>
    <name evidence="2" type="ORF">GCM10007391_16130</name>
</gene>
<dbReference type="InterPro" id="IPR024173">
    <property type="entry name" value="Pesterase_MJ0037-like"/>
</dbReference>
<dbReference type="RefSeq" id="WP_189405191.1">
    <property type="nucleotide sequence ID" value="NZ_BMXP01000003.1"/>
</dbReference>
<evidence type="ECO:0000259" key="1">
    <source>
        <dbReference type="Pfam" id="PF00149"/>
    </source>
</evidence>
<dbReference type="Proteomes" id="UP000631300">
    <property type="component" value="Unassembled WGS sequence"/>
</dbReference>
<dbReference type="PANTHER" id="PTHR39323:SF1">
    <property type="entry name" value="BLR1149 PROTEIN"/>
    <property type="match status" value="1"/>
</dbReference>
<reference evidence="2" key="2">
    <citation type="submission" date="2020-09" db="EMBL/GenBank/DDBJ databases">
        <authorList>
            <person name="Sun Q."/>
            <person name="Kim S."/>
        </authorList>
    </citation>
    <scope>NUCLEOTIDE SEQUENCE</scope>
    <source>
        <strain evidence="2">KCTC 22164</strain>
    </source>
</reference>
<organism evidence="2 3">
    <name type="scientific">Alteromonas halophila</name>
    <dbReference type="NCBI Taxonomy" id="516698"/>
    <lineage>
        <taxon>Bacteria</taxon>
        <taxon>Pseudomonadati</taxon>
        <taxon>Pseudomonadota</taxon>
        <taxon>Gammaproteobacteria</taxon>
        <taxon>Alteromonadales</taxon>
        <taxon>Alteromonadaceae</taxon>
        <taxon>Alteromonas/Salinimonas group</taxon>
        <taxon>Alteromonas</taxon>
    </lineage>
</organism>
<protein>
    <submittedName>
        <fullName evidence="2">Metallophosphatase</fullName>
    </submittedName>
</protein>
<sequence length="234" mass="26355">MAVTEQWISNVLRNRQGTLVRFAGMAWLLDARGVAYLPEKDALVVSDLHFEKGSYLHSKGNPLPALDTRATLSRLDEVIDAYRPATVISLGDSFHDAQSLPRMTTDDQQALATLVATVRQWYWVEGNHDPDIPTELPGEAVTTVTHKTVTFTHEPDDTATYQVIGHYHPKCRQVVSRRRYRGKCFVVTPHMLIMPAFGQYTGGLDVNDEALLALAPERQRQCYMLYDERVVAVT</sequence>
<proteinExistence type="predicted"/>
<dbReference type="AlphaFoldDB" id="A0A918MY27"/>
<dbReference type="Pfam" id="PF00149">
    <property type="entry name" value="Metallophos"/>
    <property type="match status" value="1"/>
</dbReference>
<dbReference type="EMBL" id="BMXP01000003">
    <property type="protein sequence ID" value="GGW83428.1"/>
    <property type="molecule type" value="Genomic_DNA"/>
</dbReference>
<dbReference type="NCBIfam" id="TIGR04123">
    <property type="entry name" value="P_estr_lig_assc"/>
    <property type="match status" value="1"/>
</dbReference>
<reference evidence="2" key="1">
    <citation type="journal article" date="2014" name="Int. J. Syst. Evol. Microbiol.">
        <title>Complete genome sequence of Corynebacterium casei LMG S-19264T (=DSM 44701T), isolated from a smear-ripened cheese.</title>
        <authorList>
            <consortium name="US DOE Joint Genome Institute (JGI-PGF)"/>
            <person name="Walter F."/>
            <person name="Albersmeier A."/>
            <person name="Kalinowski J."/>
            <person name="Ruckert C."/>
        </authorList>
    </citation>
    <scope>NUCLEOTIDE SEQUENCE</scope>
    <source>
        <strain evidence="2">KCTC 22164</strain>
    </source>
</reference>
<keyword evidence="3" id="KW-1185">Reference proteome</keyword>
<dbReference type="InterPro" id="IPR004843">
    <property type="entry name" value="Calcineurin-like_PHP"/>
</dbReference>
<dbReference type="PANTHER" id="PTHR39323">
    <property type="entry name" value="BLR1149 PROTEIN"/>
    <property type="match status" value="1"/>
</dbReference>
<comment type="caution">
    <text evidence="2">The sequence shown here is derived from an EMBL/GenBank/DDBJ whole genome shotgun (WGS) entry which is preliminary data.</text>
</comment>
<evidence type="ECO:0000313" key="2">
    <source>
        <dbReference type="EMBL" id="GGW83428.1"/>
    </source>
</evidence>
<dbReference type="GO" id="GO:0016787">
    <property type="term" value="F:hydrolase activity"/>
    <property type="evidence" value="ECO:0007669"/>
    <property type="project" value="InterPro"/>
</dbReference>
<name>A0A918MY27_9ALTE</name>
<dbReference type="InterPro" id="IPR029052">
    <property type="entry name" value="Metallo-depent_PP-like"/>
</dbReference>
<accession>A0A918MY27</accession>
<evidence type="ECO:0000313" key="3">
    <source>
        <dbReference type="Proteomes" id="UP000631300"/>
    </source>
</evidence>
<dbReference type="Gene3D" id="3.60.21.10">
    <property type="match status" value="1"/>
</dbReference>
<feature type="domain" description="Calcineurin-like phosphoesterase" evidence="1">
    <location>
        <begin position="43"/>
        <end position="132"/>
    </location>
</feature>
<dbReference type="SUPFAM" id="SSF56300">
    <property type="entry name" value="Metallo-dependent phosphatases"/>
    <property type="match status" value="1"/>
</dbReference>
<dbReference type="PIRSF" id="PIRSF000887">
    <property type="entry name" value="Pesterase_MJ0037"/>
    <property type="match status" value="1"/>
</dbReference>